<evidence type="ECO:0000313" key="10">
    <source>
        <dbReference type="EMBL" id="VUG20239.1"/>
    </source>
</evidence>
<dbReference type="GO" id="GO:0007035">
    <property type="term" value="P:vacuolar acidification"/>
    <property type="evidence" value="ECO:0007669"/>
    <property type="project" value="TreeGrafter"/>
</dbReference>
<evidence type="ECO:0000256" key="6">
    <source>
        <dbReference type="ARBA" id="ARBA00022989"/>
    </source>
</evidence>
<keyword evidence="11" id="KW-1185">Reference proteome</keyword>
<dbReference type="AlphaFoldDB" id="A0A7D9D197"/>
<keyword evidence="7" id="KW-0406">Ion transport</keyword>
<proteinExistence type="inferred from homology"/>
<accession>A0A7D9D197</accession>
<organism evidence="10 11">
    <name type="scientific">Dekkera bruxellensis</name>
    <name type="common">Brettanomyces custersii</name>
    <dbReference type="NCBI Taxonomy" id="5007"/>
    <lineage>
        <taxon>Eukaryota</taxon>
        <taxon>Fungi</taxon>
        <taxon>Dikarya</taxon>
        <taxon>Ascomycota</taxon>
        <taxon>Saccharomycotina</taxon>
        <taxon>Pichiomycetes</taxon>
        <taxon>Pichiales</taxon>
        <taxon>Pichiaceae</taxon>
        <taxon>Brettanomyces</taxon>
    </lineage>
</organism>
<dbReference type="PANTHER" id="PTHR12263:SF0">
    <property type="entry name" value="V-TYPE PROTON ATPASE SUBUNIT"/>
    <property type="match status" value="1"/>
</dbReference>
<evidence type="ECO:0000256" key="8">
    <source>
        <dbReference type="ARBA" id="ARBA00023136"/>
    </source>
</evidence>
<comment type="similarity">
    <text evidence="2">Belongs to the V-ATPase e1/e2 subunit family.</text>
</comment>
<keyword evidence="8 9" id="KW-0472">Membrane</keyword>
<dbReference type="GO" id="GO:0046961">
    <property type="term" value="F:proton-transporting ATPase activity, rotational mechanism"/>
    <property type="evidence" value="ECO:0007669"/>
    <property type="project" value="InterPro"/>
</dbReference>
<dbReference type="GO" id="GO:0012505">
    <property type="term" value="C:endomembrane system"/>
    <property type="evidence" value="ECO:0007669"/>
    <property type="project" value="UniProtKB-SubCell"/>
</dbReference>
<dbReference type="OMA" id="VIVAMCT"/>
<keyword evidence="4 9" id="KW-0812">Transmembrane</keyword>
<dbReference type="GO" id="GO:0000220">
    <property type="term" value="C:vacuolar proton-transporting V-type ATPase, V0 domain"/>
    <property type="evidence" value="ECO:0007669"/>
    <property type="project" value="TreeGrafter"/>
</dbReference>
<dbReference type="Pfam" id="PF05493">
    <property type="entry name" value="ATP_synt_H"/>
    <property type="match status" value="1"/>
</dbReference>
<feature type="transmembrane region" description="Helical" evidence="9">
    <location>
        <begin position="36"/>
        <end position="59"/>
    </location>
</feature>
<evidence type="ECO:0000256" key="2">
    <source>
        <dbReference type="ARBA" id="ARBA00008328"/>
    </source>
</evidence>
<comment type="subcellular location">
    <subcellularLocation>
        <location evidence="1">Endomembrane system</location>
        <topology evidence="1">Multi-pass membrane protein</topology>
    </subcellularLocation>
</comment>
<evidence type="ECO:0000256" key="9">
    <source>
        <dbReference type="SAM" id="Phobius"/>
    </source>
</evidence>
<dbReference type="InterPro" id="IPR008389">
    <property type="entry name" value="ATPase_V0-cplx_e1/e2_su"/>
</dbReference>
<dbReference type="PANTHER" id="PTHR12263">
    <property type="entry name" value="VACUOLAR ATP SYNTHASE SUBUNIT H"/>
    <property type="match status" value="1"/>
</dbReference>
<evidence type="ECO:0000256" key="3">
    <source>
        <dbReference type="ARBA" id="ARBA00022448"/>
    </source>
</evidence>
<evidence type="ECO:0000256" key="7">
    <source>
        <dbReference type="ARBA" id="ARBA00023065"/>
    </source>
</evidence>
<evidence type="ECO:0000256" key="4">
    <source>
        <dbReference type="ARBA" id="ARBA00022692"/>
    </source>
</evidence>
<sequence>MSGWTVIIVLIANLVAGSLFWRFAPKQDRTVWRSTVSLMLAMMYLMWAFTYLCQLHPLIEPRRSDLRPEFAEKI</sequence>
<keyword evidence="3" id="KW-0813">Transport</keyword>
<protein>
    <submittedName>
        <fullName evidence="10">DEBR0S6_11078g1_1</fullName>
    </submittedName>
</protein>
<evidence type="ECO:0000313" key="11">
    <source>
        <dbReference type="Proteomes" id="UP000478008"/>
    </source>
</evidence>
<name>A0A7D9D197_DEKBR</name>
<keyword evidence="5" id="KW-0375">Hydrogen ion transport</keyword>
<reference evidence="10 11" key="1">
    <citation type="submission" date="2019-07" db="EMBL/GenBank/DDBJ databases">
        <authorList>
            <person name="Friedrich A."/>
            <person name="Schacherer J."/>
        </authorList>
    </citation>
    <scope>NUCLEOTIDE SEQUENCE [LARGE SCALE GENOMIC DNA]</scope>
</reference>
<evidence type="ECO:0000256" key="5">
    <source>
        <dbReference type="ARBA" id="ARBA00022781"/>
    </source>
</evidence>
<evidence type="ECO:0000256" key="1">
    <source>
        <dbReference type="ARBA" id="ARBA00004127"/>
    </source>
</evidence>
<dbReference type="Proteomes" id="UP000478008">
    <property type="component" value="Unassembled WGS sequence"/>
</dbReference>
<dbReference type="EMBL" id="CABFWN010000006">
    <property type="protein sequence ID" value="VUG20239.1"/>
    <property type="molecule type" value="Genomic_DNA"/>
</dbReference>
<keyword evidence="6 9" id="KW-1133">Transmembrane helix</keyword>
<gene>
    <name evidence="10" type="primary">VMA9</name>
    <name evidence="10" type="ORF">DEBR0S6_11078G</name>
</gene>
<feature type="transmembrane region" description="Helical" evidence="9">
    <location>
        <begin position="6"/>
        <end position="24"/>
    </location>
</feature>